<dbReference type="Pfam" id="PF13514">
    <property type="entry name" value="AAA_27"/>
    <property type="match status" value="1"/>
</dbReference>
<evidence type="ECO:0000256" key="2">
    <source>
        <dbReference type="SAM" id="Phobius"/>
    </source>
</evidence>
<evidence type="ECO:0000259" key="3">
    <source>
        <dbReference type="Pfam" id="PF13514"/>
    </source>
</evidence>
<dbReference type="InterPro" id="IPR027417">
    <property type="entry name" value="P-loop_NTPase"/>
</dbReference>
<dbReference type="EMBL" id="CP104064">
    <property type="protein sequence ID" value="WAH38466.1"/>
    <property type="molecule type" value="Genomic_DNA"/>
</dbReference>
<organism evidence="4 5">
    <name type="scientific">Alicyclobacillus dauci</name>
    <dbReference type="NCBI Taxonomy" id="1475485"/>
    <lineage>
        <taxon>Bacteria</taxon>
        <taxon>Bacillati</taxon>
        <taxon>Bacillota</taxon>
        <taxon>Bacilli</taxon>
        <taxon>Bacillales</taxon>
        <taxon>Alicyclobacillaceae</taxon>
        <taxon>Alicyclobacillus</taxon>
    </lineage>
</organism>
<feature type="coiled-coil region" evidence="1">
    <location>
        <begin position="725"/>
        <end position="752"/>
    </location>
</feature>
<dbReference type="PANTHER" id="PTHR41259">
    <property type="entry name" value="DOUBLE-STRAND BREAK REPAIR RAD50 ATPASE, PUTATIVE-RELATED"/>
    <property type="match status" value="1"/>
</dbReference>
<dbReference type="Proteomes" id="UP001164803">
    <property type="component" value="Chromosome"/>
</dbReference>
<dbReference type="Gene3D" id="3.40.50.300">
    <property type="entry name" value="P-loop containing nucleotide triphosphate hydrolases"/>
    <property type="match status" value="2"/>
</dbReference>
<dbReference type="InterPro" id="IPR038734">
    <property type="entry name" value="YhaN_AAA"/>
</dbReference>
<name>A0ABY6Z879_9BACL</name>
<keyword evidence="5" id="KW-1185">Reference proteome</keyword>
<feature type="transmembrane region" description="Helical" evidence="2">
    <location>
        <begin position="473"/>
        <end position="490"/>
    </location>
</feature>
<evidence type="ECO:0000313" key="4">
    <source>
        <dbReference type="EMBL" id="WAH38466.1"/>
    </source>
</evidence>
<sequence>MRIRTLEIREMGPHHQAEFTFETSGLHVLYGANEAGKSTLLAAIRGSLFGVPRLSEGQPHLRPGAHAKLLVEQETGELVQVERTLTRRQAPRLTFADGTQATGQNELTRVFLELQQIDQVLFESFFTIQLADLVAFVDKPSALANQLFGVRAPMVNPYLLEESLERRAHELYNPNKRATKPELNALGRQLETLRRELSNSHDRAGWYRQTLHRKNELEARKSELFREMSALEQRDRFWKMCAQVRDTVTEFVETEEQMRALGACPIGTWTEWSKVEELHDTVSLWSQDVEQQRATLDGLAVRREALMDAKPLLDVRNDVTRLLQRIERVRQVLSDWRQATVNREQAESERRKLRTSFPSTWSTGQIERVAKIGALDSDLIQMASNVDNRQHAVREALQNCTIALEWERTQKEACALVGKVDHEDPDGAWAALGRREASLLRSRDDIRTDIDRMQTWLDSESTQDRPSLAPKRYPLLGASAGALFVGASVAEGVQRNWVFAALFFVCAIVFFVWGRAANKPQVQQKGNGHIGFPRLRSSLEHVDSEMDTSAIVAQLERQLRQVEGDLESVVQLKSAVPGWQQAAHQRQLREAECRAAKELLAGEEVLYRSALEAASLGDTLWTSTQLTRISEAAREYLQWQSVEQQADKQERQQRDNWTQLTGEVTSLLEAHRESLDLAEANPLLGILRRPIRDLDVAWDIYGQLHEQELRWSNLLDTAIKQSIEAASVEERIRALQGEIEASERRIQHANQQVLSVFRQLGVEDIESYRAVMKREDRRLSLQRKLDGLRQDLILACMGEQNAATVVKTVKQMSHMAIEAERRQAGDALLKAQSDVSAAQEQLWQTNQELLDSQEDGRGSKLRWELAQVEARVASLEETYAALSLARALSRTARARVEAKHSSPVLTLAGVFLQRMTAGRYTDVRIPFGSEGLQTVYVMDGGKASWTLESLSRGTREQVYLSLRLAVIRHYREQGVILPVVLDDPLVNFDDDRTERVLDVLREEAREQPILYLTCHRRFLDQLPVGSEVRMIVMGNESGELV</sequence>
<dbReference type="RefSeq" id="WP_268046041.1">
    <property type="nucleotide sequence ID" value="NZ_CP104064.1"/>
</dbReference>
<feature type="domain" description="YhaN AAA" evidence="3">
    <location>
        <begin position="1"/>
        <end position="199"/>
    </location>
</feature>
<keyword evidence="1" id="KW-0175">Coiled coil</keyword>
<accession>A0ABY6Z879</accession>
<dbReference type="PANTHER" id="PTHR41259:SF1">
    <property type="entry name" value="DOUBLE-STRAND BREAK REPAIR RAD50 ATPASE, PUTATIVE-RELATED"/>
    <property type="match status" value="1"/>
</dbReference>
<evidence type="ECO:0000313" key="5">
    <source>
        <dbReference type="Proteomes" id="UP001164803"/>
    </source>
</evidence>
<keyword evidence="2" id="KW-1133">Transmembrane helix</keyword>
<protein>
    <submittedName>
        <fullName evidence="4">AAA family ATPase</fullName>
    </submittedName>
</protein>
<feature type="coiled-coil region" evidence="1">
    <location>
        <begin position="183"/>
        <end position="234"/>
    </location>
</feature>
<gene>
    <name evidence="4" type="ORF">NZD86_08290</name>
</gene>
<keyword evidence="2" id="KW-0472">Membrane</keyword>
<dbReference type="SUPFAM" id="SSF52540">
    <property type="entry name" value="P-loop containing nucleoside triphosphate hydrolases"/>
    <property type="match status" value="1"/>
</dbReference>
<proteinExistence type="predicted"/>
<feature type="transmembrane region" description="Helical" evidence="2">
    <location>
        <begin position="496"/>
        <end position="514"/>
    </location>
</feature>
<evidence type="ECO:0000256" key="1">
    <source>
        <dbReference type="SAM" id="Coils"/>
    </source>
</evidence>
<reference evidence="4" key="1">
    <citation type="submission" date="2022-08" db="EMBL/GenBank/DDBJ databases">
        <title>Alicyclobacillus dauci DSM2870, complete genome.</title>
        <authorList>
            <person name="Wang Q."/>
            <person name="Cai R."/>
            <person name="Wang Z."/>
        </authorList>
    </citation>
    <scope>NUCLEOTIDE SEQUENCE</scope>
    <source>
        <strain evidence="4">DSM 28700</strain>
    </source>
</reference>
<keyword evidence="2" id="KW-0812">Transmembrane</keyword>